<dbReference type="RefSeq" id="WP_092449788.1">
    <property type="nucleotide sequence ID" value="NZ_FOJI01000001.1"/>
</dbReference>
<keyword evidence="3" id="KW-0547">Nucleotide-binding</keyword>
<dbReference type="SMART" id="SM00382">
    <property type="entry name" value="AAA"/>
    <property type="match status" value="1"/>
</dbReference>
<dbReference type="PANTHER" id="PTHR42711:SF5">
    <property type="entry name" value="ABC TRANSPORTER ATP-BINDING PROTEIN NATA"/>
    <property type="match status" value="1"/>
</dbReference>
<evidence type="ECO:0000256" key="4">
    <source>
        <dbReference type="ARBA" id="ARBA00022840"/>
    </source>
</evidence>
<dbReference type="SUPFAM" id="SSF52540">
    <property type="entry name" value="P-loop containing nucleoside triphosphate hydrolases"/>
    <property type="match status" value="1"/>
</dbReference>
<dbReference type="Pfam" id="PF00005">
    <property type="entry name" value="ABC_tran"/>
    <property type="match status" value="1"/>
</dbReference>
<keyword evidence="4 6" id="KW-0067">ATP-binding</keyword>
<dbReference type="AlphaFoldDB" id="A0A1I0M6U7"/>
<comment type="similarity">
    <text evidence="1">Belongs to the ABC transporter superfamily.</text>
</comment>
<dbReference type="GO" id="GO:0005524">
    <property type="term" value="F:ATP binding"/>
    <property type="evidence" value="ECO:0007669"/>
    <property type="project" value="UniProtKB-KW"/>
</dbReference>
<feature type="domain" description="ABC transporter" evidence="5">
    <location>
        <begin position="2"/>
        <end position="223"/>
    </location>
</feature>
<dbReference type="InterPro" id="IPR017871">
    <property type="entry name" value="ABC_transporter-like_CS"/>
</dbReference>
<dbReference type="InterPro" id="IPR050763">
    <property type="entry name" value="ABC_transporter_ATP-binding"/>
</dbReference>
<keyword evidence="2" id="KW-0813">Transport</keyword>
<dbReference type="CDD" id="cd03230">
    <property type="entry name" value="ABC_DR_subfamily_A"/>
    <property type="match status" value="1"/>
</dbReference>
<dbReference type="Proteomes" id="UP000199701">
    <property type="component" value="Unassembled WGS sequence"/>
</dbReference>
<dbReference type="GO" id="GO:0016887">
    <property type="term" value="F:ATP hydrolysis activity"/>
    <property type="evidence" value="ECO:0007669"/>
    <property type="project" value="InterPro"/>
</dbReference>
<dbReference type="PROSITE" id="PS50893">
    <property type="entry name" value="ABC_TRANSPORTER_2"/>
    <property type="match status" value="1"/>
</dbReference>
<evidence type="ECO:0000259" key="5">
    <source>
        <dbReference type="PROSITE" id="PS50893"/>
    </source>
</evidence>
<dbReference type="InterPro" id="IPR003593">
    <property type="entry name" value="AAA+_ATPase"/>
</dbReference>
<evidence type="ECO:0000256" key="3">
    <source>
        <dbReference type="ARBA" id="ARBA00022741"/>
    </source>
</evidence>
<evidence type="ECO:0000256" key="1">
    <source>
        <dbReference type="ARBA" id="ARBA00005417"/>
    </source>
</evidence>
<dbReference type="OrthoDB" id="9804819at2"/>
<protein>
    <submittedName>
        <fullName evidence="6">ABC-2 type transport system ATP-binding protein</fullName>
    </submittedName>
</protein>
<proteinExistence type="inferred from homology"/>
<keyword evidence="7" id="KW-1185">Reference proteome</keyword>
<evidence type="ECO:0000256" key="2">
    <source>
        <dbReference type="ARBA" id="ARBA00022448"/>
    </source>
</evidence>
<dbReference type="PANTHER" id="PTHR42711">
    <property type="entry name" value="ABC TRANSPORTER ATP-BINDING PROTEIN"/>
    <property type="match status" value="1"/>
</dbReference>
<evidence type="ECO:0000313" key="7">
    <source>
        <dbReference type="Proteomes" id="UP000199701"/>
    </source>
</evidence>
<sequence>MIQVNSICKNYGKNHILNGATFNAKKGEYIAIVGANGCGKSTLLGILSGSRKSTSGSILYDGKDPIKNPKLFSDYVGYVPQDNPLMDKLSVLDNLRFWYCESTRNLDEDLKTGVPARFGLDSYKNYPVEKLSGGMRKRLSIACALAKSPPILILDEPGASLDIICKEDIKYYLKTYIKNGGTVIITSHEEAELDFCTRMYLLQNGILTELLDKPVGQKLMERMIAIHG</sequence>
<dbReference type="PROSITE" id="PS00211">
    <property type="entry name" value="ABC_TRANSPORTER_1"/>
    <property type="match status" value="1"/>
</dbReference>
<name>A0A1I0M6U7_9FIRM</name>
<dbReference type="Gene3D" id="3.40.50.300">
    <property type="entry name" value="P-loop containing nucleotide triphosphate hydrolases"/>
    <property type="match status" value="1"/>
</dbReference>
<dbReference type="STRING" id="99656.SAMN05421659_101260"/>
<reference evidence="6 7" key="1">
    <citation type="submission" date="2016-10" db="EMBL/GenBank/DDBJ databases">
        <authorList>
            <person name="de Groot N.N."/>
        </authorList>
    </citation>
    <scope>NUCLEOTIDE SEQUENCE [LARGE SCALE GENOMIC DNA]</scope>
    <source>
        <strain evidence="6 7">DSM 9179</strain>
    </source>
</reference>
<gene>
    <name evidence="6" type="ORF">SAMN05421659_101260</name>
</gene>
<dbReference type="InterPro" id="IPR003439">
    <property type="entry name" value="ABC_transporter-like_ATP-bd"/>
</dbReference>
<accession>A0A1I0M6U7</accession>
<evidence type="ECO:0000313" key="6">
    <source>
        <dbReference type="EMBL" id="SEV84205.1"/>
    </source>
</evidence>
<organism evidence="6 7">
    <name type="scientific">[Clostridium] fimetarium</name>
    <dbReference type="NCBI Taxonomy" id="99656"/>
    <lineage>
        <taxon>Bacteria</taxon>
        <taxon>Bacillati</taxon>
        <taxon>Bacillota</taxon>
        <taxon>Clostridia</taxon>
        <taxon>Lachnospirales</taxon>
        <taxon>Lachnospiraceae</taxon>
    </lineage>
</organism>
<dbReference type="EMBL" id="FOJI01000001">
    <property type="protein sequence ID" value="SEV84205.1"/>
    <property type="molecule type" value="Genomic_DNA"/>
</dbReference>
<dbReference type="InterPro" id="IPR027417">
    <property type="entry name" value="P-loop_NTPase"/>
</dbReference>